<sequence>MNALTAWSSLSSSERRRSRKGFRYAAQSHYLHTTLPPLAPPRPVFRLHYTLDAVVARQRDVALWFPQSSVTFHADGSADVSAETHDLWQARQILVRYREHCIVHEPPELVTMMREASLAMAARYTHNDRSES</sequence>
<gene>
    <name evidence="2" type="ORF">EYB53_022260</name>
</gene>
<organism evidence="2 3">
    <name type="scientific">Candidatus Chloroploca mongolica</name>
    <dbReference type="NCBI Taxonomy" id="2528176"/>
    <lineage>
        <taxon>Bacteria</taxon>
        <taxon>Bacillati</taxon>
        <taxon>Chloroflexota</taxon>
        <taxon>Chloroflexia</taxon>
        <taxon>Chloroflexales</taxon>
        <taxon>Chloroflexineae</taxon>
        <taxon>Oscillochloridaceae</taxon>
        <taxon>Candidatus Chloroploca</taxon>
    </lineage>
</organism>
<feature type="domain" description="WCX" evidence="1">
    <location>
        <begin position="61"/>
        <end position="120"/>
    </location>
</feature>
<keyword evidence="3" id="KW-1185">Reference proteome</keyword>
<name>A0ABS4DG81_9CHLR</name>
<dbReference type="Proteomes" id="UP001193081">
    <property type="component" value="Unassembled WGS sequence"/>
</dbReference>
<dbReference type="Pfam" id="PF25583">
    <property type="entry name" value="WCX"/>
    <property type="match status" value="1"/>
</dbReference>
<evidence type="ECO:0000259" key="1">
    <source>
        <dbReference type="Pfam" id="PF25583"/>
    </source>
</evidence>
<protein>
    <submittedName>
        <fullName evidence="2">WYL domain-containing protein</fullName>
    </submittedName>
</protein>
<dbReference type="InterPro" id="IPR057727">
    <property type="entry name" value="WCX_dom"/>
</dbReference>
<evidence type="ECO:0000313" key="2">
    <source>
        <dbReference type="EMBL" id="MBP1468453.1"/>
    </source>
</evidence>
<reference evidence="2 3" key="1">
    <citation type="submission" date="2021-03" db="EMBL/GenBank/DDBJ databases">
        <authorList>
            <person name="Grouzdev D.S."/>
        </authorList>
    </citation>
    <scope>NUCLEOTIDE SEQUENCE [LARGE SCALE GENOMIC DNA]</scope>
    <source>
        <strain evidence="2 3">M50-1</strain>
    </source>
</reference>
<comment type="caution">
    <text evidence="2">The sequence shown here is derived from an EMBL/GenBank/DDBJ whole genome shotgun (WGS) entry which is preliminary data.</text>
</comment>
<evidence type="ECO:0000313" key="3">
    <source>
        <dbReference type="Proteomes" id="UP001193081"/>
    </source>
</evidence>
<dbReference type="EMBL" id="SIJK02000070">
    <property type="protein sequence ID" value="MBP1468453.1"/>
    <property type="molecule type" value="Genomic_DNA"/>
</dbReference>
<proteinExistence type="predicted"/>
<accession>A0ABS4DG81</accession>